<dbReference type="Pfam" id="PF13676">
    <property type="entry name" value="TIR_2"/>
    <property type="match status" value="1"/>
</dbReference>
<evidence type="ECO:0000259" key="2">
    <source>
        <dbReference type="PROSITE" id="PS50104"/>
    </source>
</evidence>
<sequence>MLLGPREAWLDEVRDGLDFFISYANEDRVWATWIADQLEAAGYTTRYQAADFGAGRDFVHEMHDAVMAAERTIAVLSPAYTRSEFGAAEWRVAFARDPTGERGLLIPVRVEPCEPPGLLLTRVYVDLVGADNAVARERLIAAVAPGRPRAAPVDRPQREHTEHRLAEAVRSQWSREAQRRSTWRPAPLPVRWSPSGLPVQARPEVVADGSWQTTLTGDVHSIAEALDRLPHRQLVVLGEPGSGKTVLAILTVLALLDRPGAPVPVLFPLSSYVPAMPLADWLLLRLRDDYEFLADDEQAARRLLDAGRVLPVLDGLDEISAPLRATALRAIETHLVAEAPLILTCRTAEYAEAVGTSGAHLSRAAVVAIEPVGPSTAVDYLRRAVMERDEPRWQPLLDAVLADPAGPPAEALRTPLMLFLVQQAYADPASRPAELTGFESAGQIEEHLLESFVPAAYAAHHGPPVTATMAARWLRHLARHGPDLQLWQLRSRVTNLAVAAVIALTCGWYFTAIWGSSGGVFGAVAVFLAALAATFAEPRSWREFEADRHLAGTTRHQLRRYRLVAAGWAAVTGIAAGAAVSLWLGRGLGSGAAVATGYAVTTGLLLGLVSTLGSPWGANLASRLWWAVTGRLPFRLMRFVDDAHRRGVLRRIGASYQFRHARLHETMRGGRPAREPDRDDSPRPWPLLPGFIALPLARLFVLLTIIFTPVVFAAMMYEQVHLTYHAGVEPERATEASQCNVMTTGAPCFPVDILRWRLAGGRAATEFTFDRRRIGLPYAGLAGRMEVTDCPAARLEVTAVAVRPHADFRFVLDDRGAALSDFNGRLPADFHGLRLTFRRLDDRPCTATVNWRRPGISFDQLSDFRERLR</sequence>
<feature type="transmembrane region" description="Helical" evidence="1">
    <location>
        <begin position="563"/>
        <end position="584"/>
    </location>
</feature>
<feature type="transmembrane region" description="Helical" evidence="1">
    <location>
        <begin position="517"/>
        <end position="536"/>
    </location>
</feature>
<evidence type="ECO:0000313" key="5">
    <source>
        <dbReference type="Proteomes" id="UP000636960"/>
    </source>
</evidence>
<dbReference type="InterPro" id="IPR027417">
    <property type="entry name" value="P-loop_NTPase"/>
</dbReference>
<keyword evidence="5" id="KW-1185">Reference proteome</keyword>
<dbReference type="AlphaFoldDB" id="A0A919JYA7"/>
<dbReference type="PROSITE" id="PS50837">
    <property type="entry name" value="NACHT"/>
    <property type="match status" value="1"/>
</dbReference>
<dbReference type="InterPro" id="IPR035897">
    <property type="entry name" value="Toll_tir_struct_dom_sf"/>
</dbReference>
<evidence type="ECO:0000259" key="3">
    <source>
        <dbReference type="PROSITE" id="PS50837"/>
    </source>
</evidence>
<dbReference type="Gene3D" id="3.40.50.300">
    <property type="entry name" value="P-loop containing nucleotide triphosphate hydrolases"/>
    <property type="match status" value="1"/>
</dbReference>
<keyword evidence="1" id="KW-0472">Membrane</keyword>
<dbReference type="InterPro" id="IPR000157">
    <property type="entry name" value="TIR_dom"/>
</dbReference>
<dbReference type="InterPro" id="IPR007111">
    <property type="entry name" value="NACHT_NTPase"/>
</dbReference>
<feature type="domain" description="TIR" evidence="2">
    <location>
        <begin position="15"/>
        <end position="169"/>
    </location>
</feature>
<dbReference type="GO" id="GO:0007165">
    <property type="term" value="P:signal transduction"/>
    <property type="evidence" value="ECO:0007669"/>
    <property type="project" value="InterPro"/>
</dbReference>
<comment type="caution">
    <text evidence="4">The sequence shown here is derived from an EMBL/GenBank/DDBJ whole genome shotgun (WGS) entry which is preliminary data.</text>
</comment>
<gene>
    <name evidence="4" type="ORF">Ari01nite_29970</name>
</gene>
<keyword evidence="1" id="KW-1133">Transmembrane helix</keyword>
<dbReference type="PROSITE" id="PS50104">
    <property type="entry name" value="TIR"/>
    <property type="match status" value="1"/>
</dbReference>
<keyword evidence="1" id="KW-0812">Transmembrane</keyword>
<dbReference type="SUPFAM" id="SSF52540">
    <property type="entry name" value="P-loop containing nucleoside triphosphate hydrolases"/>
    <property type="match status" value="1"/>
</dbReference>
<organism evidence="4 5">
    <name type="scientific">Paractinoplanes rishiriensis</name>
    <dbReference type="NCBI Taxonomy" id="1050105"/>
    <lineage>
        <taxon>Bacteria</taxon>
        <taxon>Bacillati</taxon>
        <taxon>Actinomycetota</taxon>
        <taxon>Actinomycetes</taxon>
        <taxon>Micromonosporales</taxon>
        <taxon>Micromonosporaceae</taxon>
        <taxon>Paractinoplanes</taxon>
    </lineage>
</organism>
<dbReference type="Proteomes" id="UP000636960">
    <property type="component" value="Unassembled WGS sequence"/>
</dbReference>
<dbReference type="EMBL" id="BOMV01000033">
    <property type="protein sequence ID" value="GIE95532.1"/>
    <property type="molecule type" value="Genomic_DNA"/>
</dbReference>
<proteinExistence type="predicted"/>
<feature type="domain" description="NACHT" evidence="3">
    <location>
        <begin position="232"/>
        <end position="347"/>
    </location>
</feature>
<evidence type="ECO:0008006" key="6">
    <source>
        <dbReference type="Google" id="ProtNLM"/>
    </source>
</evidence>
<dbReference type="SUPFAM" id="SSF52200">
    <property type="entry name" value="Toll/Interleukin receptor TIR domain"/>
    <property type="match status" value="1"/>
</dbReference>
<name>A0A919JYA7_9ACTN</name>
<feature type="transmembrane region" description="Helical" evidence="1">
    <location>
        <begin position="696"/>
        <end position="717"/>
    </location>
</feature>
<accession>A0A919JYA7</accession>
<dbReference type="Gene3D" id="3.40.50.10140">
    <property type="entry name" value="Toll/interleukin-1 receptor homology (TIR) domain"/>
    <property type="match status" value="1"/>
</dbReference>
<feature type="transmembrane region" description="Helical" evidence="1">
    <location>
        <begin position="590"/>
        <end position="613"/>
    </location>
</feature>
<evidence type="ECO:0000256" key="1">
    <source>
        <dbReference type="SAM" id="Phobius"/>
    </source>
</evidence>
<reference evidence="4" key="1">
    <citation type="submission" date="2021-01" db="EMBL/GenBank/DDBJ databases">
        <title>Whole genome shotgun sequence of Actinoplanes rishiriensis NBRC 108556.</title>
        <authorList>
            <person name="Komaki H."/>
            <person name="Tamura T."/>
        </authorList>
    </citation>
    <scope>NUCLEOTIDE SEQUENCE</scope>
    <source>
        <strain evidence="4">NBRC 108556</strain>
    </source>
</reference>
<dbReference type="Pfam" id="PF05729">
    <property type="entry name" value="NACHT"/>
    <property type="match status" value="1"/>
</dbReference>
<dbReference type="SMART" id="SM00255">
    <property type="entry name" value="TIR"/>
    <property type="match status" value="1"/>
</dbReference>
<evidence type="ECO:0000313" key="4">
    <source>
        <dbReference type="EMBL" id="GIE95532.1"/>
    </source>
</evidence>
<protein>
    <recommendedName>
        <fullName evidence="6">TIR domain-containing protein</fullName>
    </recommendedName>
</protein>